<gene>
    <name evidence="1" type="ORF">SAMN04490185_3175</name>
</gene>
<dbReference type="AlphaFoldDB" id="A0A1H4ZFJ3"/>
<organism evidence="1 2">
    <name type="scientific">Pseudomonas frederiksbergensis</name>
    <dbReference type="NCBI Taxonomy" id="104087"/>
    <lineage>
        <taxon>Bacteria</taxon>
        <taxon>Pseudomonadati</taxon>
        <taxon>Pseudomonadota</taxon>
        <taxon>Gammaproteobacteria</taxon>
        <taxon>Pseudomonadales</taxon>
        <taxon>Pseudomonadaceae</taxon>
        <taxon>Pseudomonas</taxon>
    </lineage>
</organism>
<name>A0A1H4ZFJ3_9PSED</name>
<evidence type="ECO:0000313" key="1">
    <source>
        <dbReference type="EMBL" id="SED28388.1"/>
    </source>
</evidence>
<sequence>MILTSEICVRNVSVETEQVYMSGYTPSGFNEENVSRYIGNLCSVLGRISKFGMIDADLHLMAESSRFEEAFKSFIIKVKSGMTPHAFRSTSKNTI</sequence>
<accession>A0A1H4ZFJ3</accession>
<proteinExistence type="predicted"/>
<protein>
    <submittedName>
        <fullName evidence="1">Uncharacterized protein</fullName>
    </submittedName>
</protein>
<dbReference type="EMBL" id="FNTF01000002">
    <property type="protein sequence ID" value="SED28388.1"/>
    <property type="molecule type" value="Genomic_DNA"/>
</dbReference>
<evidence type="ECO:0000313" key="2">
    <source>
        <dbReference type="Proteomes" id="UP000183114"/>
    </source>
</evidence>
<reference evidence="1 2" key="1">
    <citation type="submission" date="2016-10" db="EMBL/GenBank/DDBJ databases">
        <authorList>
            <person name="de Groot N.N."/>
        </authorList>
    </citation>
    <scope>NUCLEOTIDE SEQUENCE [LARGE SCALE GENOMIC DNA]</scope>
    <source>
        <strain evidence="1 2">BS3655</strain>
    </source>
</reference>
<dbReference type="Proteomes" id="UP000183114">
    <property type="component" value="Unassembled WGS sequence"/>
</dbReference>